<name>A0A5B9QMU3_9BACT</name>
<dbReference type="RefSeq" id="WP_162275863.1">
    <property type="nucleotide sequence ID" value="NZ_CP042914.1"/>
</dbReference>
<dbReference type="CDD" id="cd06554">
    <property type="entry name" value="ASCH_ASC-1_like"/>
    <property type="match status" value="1"/>
</dbReference>
<dbReference type="InterPro" id="IPR015947">
    <property type="entry name" value="PUA-like_sf"/>
</dbReference>
<accession>A0A5B9QMU3</accession>
<dbReference type="InterPro" id="IPR007374">
    <property type="entry name" value="ASCH_domain"/>
</dbReference>
<dbReference type="KEGG" id="rul:UC8_24190"/>
<evidence type="ECO:0000313" key="2">
    <source>
        <dbReference type="EMBL" id="QEG40407.1"/>
    </source>
</evidence>
<dbReference type="SUPFAM" id="SSF88697">
    <property type="entry name" value="PUA domain-like"/>
    <property type="match status" value="1"/>
</dbReference>
<protein>
    <submittedName>
        <fullName evidence="2">ASCH domain protein</fullName>
    </submittedName>
</protein>
<evidence type="ECO:0000259" key="1">
    <source>
        <dbReference type="Pfam" id="PF04266"/>
    </source>
</evidence>
<evidence type="ECO:0000313" key="3">
    <source>
        <dbReference type="Proteomes" id="UP000325286"/>
    </source>
</evidence>
<organism evidence="2 3">
    <name type="scientific">Roseimaritima ulvae</name>
    <dbReference type="NCBI Taxonomy" id="980254"/>
    <lineage>
        <taxon>Bacteria</taxon>
        <taxon>Pseudomonadati</taxon>
        <taxon>Planctomycetota</taxon>
        <taxon>Planctomycetia</taxon>
        <taxon>Pirellulales</taxon>
        <taxon>Pirellulaceae</taxon>
        <taxon>Roseimaritima</taxon>
    </lineage>
</organism>
<dbReference type="EMBL" id="CP042914">
    <property type="protein sequence ID" value="QEG40407.1"/>
    <property type="molecule type" value="Genomic_DNA"/>
</dbReference>
<dbReference type="Proteomes" id="UP000325286">
    <property type="component" value="Chromosome"/>
</dbReference>
<sequence length="147" mass="16005">MRAITIHRPWAWAIAEGLKTIENRPWHSDYTGRLLIHAGKSKGSDVTAVEFMRSIGIDGSPFEQIPGGAIVAVVDMVRCEAFCPAPSLLDPSPVPIADPWAFGPYCFRLANVIKLPQPVPCKGQLGLWTPNAETVNAVSRQMADGIR</sequence>
<feature type="domain" description="ASCH" evidence="1">
    <location>
        <begin position="4"/>
        <end position="80"/>
    </location>
</feature>
<reference evidence="2 3" key="1">
    <citation type="submission" date="2019-08" db="EMBL/GenBank/DDBJ databases">
        <title>Deep-cultivation of Planctomycetes and their phenomic and genomic characterization uncovers novel biology.</title>
        <authorList>
            <person name="Wiegand S."/>
            <person name="Jogler M."/>
            <person name="Boedeker C."/>
            <person name="Pinto D."/>
            <person name="Vollmers J."/>
            <person name="Rivas-Marin E."/>
            <person name="Kohn T."/>
            <person name="Peeters S.H."/>
            <person name="Heuer A."/>
            <person name="Rast P."/>
            <person name="Oberbeckmann S."/>
            <person name="Bunk B."/>
            <person name="Jeske O."/>
            <person name="Meyerdierks A."/>
            <person name="Storesund J.E."/>
            <person name="Kallscheuer N."/>
            <person name="Luecker S."/>
            <person name="Lage O.M."/>
            <person name="Pohl T."/>
            <person name="Merkel B.J."/>
            <person name="Hornburger P."/>
            <person name="Mueller R.-W."/>
            <person name="Bruemmer F."/>
            <person name="Labrenz M."/>
            <person name="Spormann A.M."/>
            <person name="Op den Camp H."/>
            <person name="Overmann J."/>
            <person name="Amann R."/>
            <person name="Jetten M.S.M."/>
            <person name="Mascher T."/>
            <person name="Medema M.H."/>
            <person name="Devos D.P."/>
            <person name="Kaster A.-K."/>
            <person name="Ovreas L."/>
            <person name="Rohde M."/>
            <person name="Galperin M.Y."/>
            <person name="Jogler C."/>
        </authorList>
    </citation>
    <scope>NUCLEOTIDE SEQUENCE [LARGE SCALE GENOMIC DNA]</scope>
    <source>
        <strain evidence="2 3">UC8</strain>
    </source>
</reference>
<gene>
    <name evidence="2" type="ORF">UC8_24190</name>
</gene>
<dbReference type="Pfam" id="PF04266">
    <property type="entry name" value="ASCH"/>
    <property type="match status" value="1"/>
</dbReference>
<dbReference type="AlphaFoldDB" id="A0A5B9QMU3"/>
<keyword evidence="3" id="KW-1185">Reference proteome</keyword>
<proteinExistence type="predicted"/>
<dbReference type="Gene3D" id="2.30.130.30">
    <property type="entry name" value="Hypothetical protein"/>
    <property type="match status" value="1"/>
</dbReference>